<gene>
    <name evidence="2" type="primary">murE</name>
    <name evidence="6" type="ORF">KPS_001159</name>
</gene>
<keyword evidence="2" id="KW-0963">Cytoplasm</keyword>
<feature type="short sequence motif" description="Meso-diaminopimelate recognition motif" evidence="2">
    <location>
        <begin position="414"/>
        <end position="417"/>
    </location>
</feature>
<comment type="PTM">
    <text evidence="2">Carboxylation is probably crucial for Mg(2+) binding and, consequently, for the gamma-phosphate positioning of ATP.</text>
</comment>
<protein>
    <recommendedName>
        <fullName evidence="2">UDP-N-acetylmuramoyl-L-alanyl-D-glutamate--2,6-diaminopimelate ligase</fullName>
        <ecNumber evidence="2">6.3.2.13</ecNumber>
    </recommendedName>
    <alternativeName>
        <fullName evidence="2">Meso-A2pm-adding enzyme</fullName>
    </alternativeName>
    <alternativeName>
        <fullName evidence="2">Meso-diaminopimelate-adding enzyme</fullName>
    </alternativeName>
    <alternativeName>
        <fullName evidence="2">UDP-MurNAc-L-Ala-D-Glu:meso-diaminopimelate ligase</fullName>
    </alternativeName>
    <alternativeName>
        <fullName evidence="2">UDP-MurNAc-tripeptide synthetase</fullName>
    </alternativeName>
    <alternativeName>
        <fullName evidence="2">UDP-N-acetylmuramyl-tripeptide synthetase</fullName>
    </alternativeName>
</protein>
<keyword evidence="2 3" id="KW-0133">Cell shape</keyword>
<dbReference type="HAMAP" id="MF_00208">
    <property type="entry name" value="MurE"/>
    <property type="match status" value="1"/>
</dbReference>
<feature type="binding site" evidence="2">
    <location>
        <begin position="158"/>
        <end position="159"/>
    </location>
    <ligand>
        <name>UDP-N-acetyl-alpha-D-muramoyl-L-alanyl-D-glutamate</name>
        <dbReference type="ChEBI" id="CHEBI:83900"/>
    </ligand>
</feature>
<feature type="binding site" evidence="2">
    <location>
        <position position="465"/>
    </location>
    <ligand>
        <name>meso-2,6-diaminopimelate</name>
        <dbReference type="ChEBI" id="CHEBI:57791"/>
    </ligand>
</feature>
<comment type="similarity">
    <text evidence="1 2">Belongs to the MurCDEF family. MurE subfamily.</text>
</comment>
<dbReference type="NCBIfam" id="TIGR01085">
    <property type="entry name" value="murE"/>
    <property type="match status" value="1"/>
</dbReference>
<dbReference type="RefSeq" id="WP_309542442.1">
    <property type="nucleotide sequence ID" value="NZ_CP133659.1"/>
</dbReference>
<reference evidence="6" key="1">
    <citation type="submission" date="2023-09" db="EMBL/GenBank/DDBJ databases">
        <authorList>
            <consortium name="CW5 consortium"/>
            <person name="Lu C.-W."/>
        </authorList>
    </citation>
    <scope>NUCLEOTIDE SEQUENCE</scope>
    <source>
        <strain evidence="6">KPS</strain>
    </source>
</reference>
<dbReference type="InterPro" id="IPR013221">
    <property type="entry name" value="Mur_ligase_cen"/>
</dbReference>
<comment type="subcellular location">
    <subcellularLocation>
        <location evidence="2 3">Cytoplasm</location>
    </subcellularLocation>
</comment>
<dbReference type="SUPFAM" id="SSF63418">
    <property type="entry name" value="MurE/MurF N-terminal domain"/>
    <property type="match status" value="1"/>
</dbReference>
<evidence type="ECO:0000256" key="3">
    <source>
        <dbReference type="RuleBase" id="RU004135"/>
    </source>
</evidence>
<dbReference type="InterPro" id="IPR005761">
    <property type="entry name" value="UDP-N-AcMur-Glu-dNH2Pim_ligase"/>
</dbReference>
<feature type="binding site" evidence="2">
    <location>
        <begin position="116"/>
        <end position="122"/>
    </location>
    <ligand>
        <name>ATP</name>
        <dbReference type="ChEBI" id="CHEBI:30616"/>
    </ligand>
</feature>
<keyword evidence="2 3" id="KW-0131">Cell cycle</keyword>
<dbReference type="GO" id="GO:0008765">
    <property type="term" value="F:UDP-N-acetylmuramoylalanyl-D-glutamate-2,6-diaminopimelate ligase activity"/>
    <property type="evidence" value="ECO:0007669"/>
    <property type="project" value="UniProtKB-EC"/>
</dbReference>
<dbReference type="NCBIfam" id="NF001126">
    <property type="entry name" value="PRK00139.1-4"/>
    <property type="match status" value="1"/>
</dbReference>
<dbReference type="EC" id="6.3.2.13" evidence="2"/>
<comment type="pathway">
    <text evidence="2 3">Cell wall biogenesis; peptidoglycan biosynthesis.</text>
</comment>
<dbReference type="Proteomes" id="UP001180616">
    <property type="component" value="Chromosome"/>
</dbReference>
<accession>A0ABY9R603</accession>
<name>A0ABY9R603_9BACT</name>
<comment type="caution">
    <text evidence="2">Lacks conserved residue(s) required for the propagation of feature annotation.</text>
</comment>
<dbReference type="InterPro" id="IPR035911">
    <property type="entry name" value="MurE/MurF_N"/>
</dbReference>
<feature type="modified residue" description="N6-carboxylysine" evidence="2">
    <location>
        <position position="225"/>
    </location>
</feature>
<keyword evidence="2 3" id="KW-0961">Cell wall biogenesis/degradation</keyword>
<feature type="binding site" evidence="2">
    <location>
        <position position="469"/>
    </location>
    <ligand>
        <name>meso-2,6-diaminopimelate</name>
        <dbReference type="ChEBI" id="CHEBI:57791"/>
    </ligand>
</feature>
<dbReference type="InterPro" id="IPR036565">
    <property type="entry name" value="Mur-like_cat_sf"/>
</dbReference>
<feature type="binding site" evidence="2">
    <location>
        <position position="185"/>
    </location>
    <ligand>
        <name>UDP-N-acetyl-alpha-D-muramoyl-L-alanyl-D-glutamate</name>
        <dbReference type="ChEBI" id="CHEBI:83900"/>
    </ligand>
</feature>
<feature type="domain" description="Mur ligase C-terminal" evidence="4">
    <location>
        <begin position="341"/>
        <end position="467"/>
    </location>
</feature>
<feature type="binding site" evidence="2">
    <location>
        <position position="390"/>
    </location>
    <ligand>
        <name>meso-2,6-diaminopimelate</name>
        <dbReference type="ChEBI" id="CHEBI:57791"/>
    </ligand>
</feature>
<comment type="cofactor">
    <cofactor evidence="2">
        <name>Mg(2+)</name>
        <dbReference type="ChEBI" id="CHEBI:18420"/>
    </cofactor>
</comment>
<evidence type="ECO:0000313" key="7">
    <source>
        <dbReference type="Proteomes" id="UP001180616"/>
    </source>
</evidence>
<keyword evidence="7" id="KW-1185">Reference proteome</keyword>
<evidence type="ECO:0000259" key="4">
    <source>
        <dbReference type="Pfam" id="PF02875"/>
    </source>
</evidence>
<sequence>MTRISLDDLLARVRANTPEIRTDSRKVGRGDVFVAVPGVAANGGAGVDGADFIAKAWAAGAGAVVCLPDRVEAALADAPAGAVVAAHDDPRAAIGLLGQARYGTDALPFPVVAVTGTNGKTTITYLLEHVFSALGRRAGVLGTVSYRWPGFAMDAPLTTPDCIETHAMLARMRDAGVDVALMEVSSHALDQRRVAGIRFAGAILTNLTQDHLDYHGDMEHYYAAKARLFTELPDADKACAVNADDAWGRRLLGEVGHAIGFGLDAANAVQGRRYLHGEMVRNATSGLTLRMTYEGRQWELSSHLVGAHNASNLLAVQAVCLGMGLAPQDFASLADFTGVPGRLERIVNPRGLDIFVDYAHTPDALENVLRALRAVGFSRIVTVFGCGGNRDRTKRPLMGQAVARHADVAVLTSDNPRHEDPQAIMADVLPGLAGAREVVSDPDRAQAIGKALVLLQPGDVLLVAGKGHESYQQIGDRKVPYSDQQVIREILGCN</sequence>
<dbReference type="SUPFAM" id="SSF53623">
    <property type="entry name" value="MurD-like peptide ligases, catalytic domain"/>
    <property type="match status" value="1"/>
</dbReference>
<keyword evidence="2" id="KW-0547">Nucleotide-binding</keyword>
<comment type="catalytic activity">
    <reaction evidence="2">
        <text>UDP-N-acetyl-alpha-D-muramoyl-L-alanyl-D-glutamate + meso-2,6-diaminopimelate + ATP = UDP-N-acetyl-alpha-D-muramoyl-L-alanyl-gamma-D-glutamyl-meso-2,6-diaminopimelate + ADP + phosphate + H(+)</text>
        <dbReference type="Rhea" id="RHEA:23676"/>
        <dbReference type="ChEBI" id="CHEBI:15378"/>
        <dbReference type="ChEBI" id="CHEBI:30616"/>
        <dbReference type="ChEBI" id="CHEBI:43474"/>
        <dbReference type="ChEBI" id="CHEBI:57791"/>
        <dbReference type="ChEBI" id="CHEBI:83900"/>
        <dbReference type="ChEBI" id="CHEBI:83905"/>
        <dbReference type="ChEBI" id="CHEBI:456216"/>
        <dbReference type="EC" id="6.3.2.13"/>
    </reaction>
</comment>
<feature type="binding site" evidence="2">
    <location>
        <position position="191"/>
    </location>
    <ligand>
        <name>UDP-N-acetyl-alpha-D-muramoyl-L-alanyl-D-glutamate</name>
        <dbReference type="ChEBI" id="CHEBI:83900"/>
    </ligand>
</feature>
<proteinExistence type="inferred from homology"/>
<dbReference type="Gene3D" id="3.90.190.20">
    <property type="entry name" value="Mur ligase, C-terminal domain"/>
    <property type="match status" value="1"/>
</dbReference>
<dbReference type="InterPro" id="IPR004101">
    <property type="entry name" value="Mur_ligase_C"/>
</dbReference>
<feature type="binding site" evidence="2">
    <location>
        <begin position="414"/>
        <end position="417"/>
    </location>
    <ligand>
        <name>meso-2,6-diaminopimelate</name>
        <dbReference type="ChEBI" id="CHEBI:57791"/>
    </ligand>
</feature>
<dbReference type="PANTHER" id="PTHR23135:SF4">
    <property type="entry name" value="UDP-N-ACETYLMURAMOYL-L-ALANYL-D-GLUTAMATE--2,6-DIAMINOPIMELATE LIGASE MURE HOMOLOG, CHLOROPLASTIC"/>
    <property type="match status" value="1"/>
</dbReference>
<keyword evidence="2 6" id="KW-0436">Ligase</keyword>
<evidence type="ECO:0000259" key="5">
    <source>
        <dbReference type="Pfam" id="PF08245"/>
    </source>
</evidence>
<keyword evidence="2" id="KW-0460">Magnesium</keyword>
<dbReference type="InterPro" id="IPR036615">
    <property type="entry name" value="Mur_ligase_C_dom_sf"/>
</dbReference>
<dbReference type="Gene3D" id="3.40.1390.10">
    <property type="entry name" value="MurE/MurF, N-terminal domain"/>
    <property type="match status" value="1"/>
</dbReference>
<dbReference type="NCBIfam" id="NF001124">
    <property type="entry name" value="PRK00139.1-2"/>
    <property type="match status" value="1"/>
</dbReference>
<dbReference type="Pfam" id="PF08245">
    <property type="entry name" value="Mur_ligase_M"/>
    <property type="match status" value="1"/>
</dbReference>
<keyword evidence="2" id="KW-0067">ATP-binding</keyword>
<comment type="function">
    <text evidence="2">Catalyzes the addition of meso-diaminopimelic acid to the nucleotide precursor UDP-N-acetylmuramoyl-L-alanyl-D-glutamate (UMAG) in the biosynthesis of bacterial cell-wall peptidoglycan.</text>
</comment>
<feature type="domain" description="Mur ligase central" evidence="5">
    <location>
        <begin position="114"/>
        <end position="319"/>
    </location>
</feature>
<feature type="binding site" evidence="2">
    <location>
        <position position="193"/>
    </location>
    <ligand>
        <name>UDP-N-acetyl-alpha-D-muramoyl-L-alanyl-D-glutamate</name>
        <dbReference type="ChEBI" id="CHEBI:83900"/>
    </ligand>
</feature>
<dbReference type="PANTHER" id="PTHR23135">
    <property type="entry name" value="MUR LIGASE FAMILY MEMBER"/>
    <property type="match status" value="1"/>
</dbReference>
<dbReference type="SUPFAM" id="SSF53244">
    <property type="entry name" value="MurD-like peptide ligases, peptide-binding domain"/>
    <property type="match status" value="1"/>
</dbReference>
<feature type="binding site" evidence="2">
    <location>
        <position position="24"/>
    </location>
    <ligand>
        <name>UDP-N-acetyl-alpha-D-muramoyl-L-alanyl-D-glutamate</name>
        <dbReference type="ChEBI" id="CHEBI:83900"/>
    </ligand>
</feature>
<keyword evidence="2 3" id="KW-0573">Peptidoglycan synthesis</keyword>
<evidence type="ECO:0000256" key="1">
    <source>
        <dbReference type="ARBA" id="ARBA00005898"/>
    </source>
</evidence>
<organism evidence="6 7">
    <name type="scientific">Nitratidesulfovibrio liaohensis</name>
    <dbReference type="NCBI Taxonomy" id="2604158"/>
    <lineage>
        <taxon>Bacteria</taxon>
        <taxon>Pseudomonadati</taxon>
        <taxon>Thermodesulfobacteriota</taxon>
        <taxon>Desulfovibrionia</taxon>
        <taxon>Desulfovibrionales</taxon>
        <taxon>Desulfovibrionaceae</taxon>
        <taxon>Nitratidesulfovibrio</taxon>
    </lineage>
</organism>
<keyword evidence="2 3" id="KW-0132">Cell division</keyword>
<dbReference type="EMBL" id="CP133659">
    <property type="protein sequence ID" value="WMW66567.1"/>
    <property type="molecule type" value="Genomic_DNA"/>
</dbReference>
<dbReference type="Gene3D" id="3.40.1190.10">
    <property type="entry name" value="Mur-like, catalytic domain"/>
    <property type="match status" value="1"/>
</dbReference>
<evidence type="ECO:0000256" key="2">
    <source>
        <dbReference type="HAMAP-Rule" id="MF_00208"/>
    </source>
</evidence>
<dbReference type="Pfam" id="PF02875">
    <property type="entry name" value="Mur_ligase_C"/>
    <property type="match status" value="1"/>
</dbReference>
<evidence type="ECO:0000313" key="6">
    <source>
        <dbReference type="EMBL" id="WMW66567.1"/>
    </source>
</evidence>